<protein>
    <submittedName>
        <fullName evidence="1">Uncharacterized protein</fullName>
    </submittedName>
</protein>
<name>M1PM43_DESSD</name>
<evidence type="ECO:0000313" key="2">
    <source>
        <dbReference type="Proteomes" id="UP000011721"/>
    </source>
</evidence>
<dbReference type="eggNOG" id="ENOG502ZT65">
    <property type="taxonomic scope" value="Bacteria"/>
</dbReference>
<dbReference type="STRING" id="1167006.UWK_00922"/>
<dbReference type="HOGENOM" id="CLU_076884_0_0_7"/>
<dbReference type="EMBL" id="CP003985">
    <property type="protein sequence ID" value="AGF77496.1"/>
    <property type="molecule type" value="Genomic_DNA"/>
</dbReference>
<dbReference type="TCDB" id="9.B.155.1.5">
    <property type="family name" value="the putative beta barrel porin-3 (bbp3) family"/>
</dbReference>
<dbReference type="OrthoDB" id="190240at2"/>
<gene>
    <name evidence="1" type="ordered locus">UWK_00922</name>
</gene>
<sequence length="313" mass="34856">MFQKHLVKASILFSIFFTTQISSFAGSPPPEGSREGNVESKNNYRLSYTPIYQFETDLDSSGQFDVQRHFLRFNASRSIDSNWTVGLGLSFDYEIWDFSNIARLHSVDLWEEIIRPGISIPVFYAPSQNWHFGLIPSIGFASASGAEISESLSYGGVLSGAYVFSRHLMLGIGAGMFERLDQFEMFPYVVINWQINEQFRLTNPFPAGPVGPAGVELVYAPVSSLEVGIGGAYRSYRFRLDDSSMVADGIADMTFWAPFLRVGWKLDEDYRFDVNTGLLMGGSITIEDADGHELGETDFDAAPFVGVTLKGKF</sequence>
<dbReference type="Proteomes" id="UP000011721">
    <property type="component" value="Chromosome"/>
</dbReference>
<accession>M1PM43</accession>
<evidence type="ECO:0000313" key="1">
    <source>
        <dbReference type="EMBL" id="AGF77496.1"/>
    </source>
</evidence>
<proteinExistence type="predicted"/>
<dbReference type="RefSeq" id="WP_015403192.1">
    <property type="nucleotide sequence ID" value="NC_020304.1"/>
</dbReference>
<organism evidence="1 2">
    <name type="scientific">Desulfocapsa sulfexigens (strain DSM 10523 / SB164P1)</name>
    <dbReference type="NCBI Taxonomy" id="1167006"/>
    <lineage>
        <taxon>Bacteria</taxon>
        <taxon>Pseudomonadati</taxon>
        <taxon>Thermodesulfobacteriota</taxon>
        <taxon>Desulfobulbia</taxon>
        <taxon>Desulfobulbales</taxon>
        <taxon>Desulfocapsaceae</taxon>
        <taxon>Desulfocapsa</taxon>
    </lineage>
</organism>
<reference evidence="2" key="1">
    <citation type="journal article" date="2013" name="Stand. Genomic Sci.">
        <title>Complete genome sequence of Desulfocapsa sulfexigens, a marine deltaproteobacterium specialized in disproportionating inorganic sulfur compounds.</title>
        <authorList>
            <person name="Finster K.W."/>
            <person name="Kjeldsen K.U."/>
            <person name="Kube M."/>
            <person name="Reinhardt R."/>
            <person name="Mussmann M."/>
            <person name="Amann R."/>
            <person name="Schreiber L."/>
        </authorList>
    </citation>
    <scope>NUCLEOTIDE SEQUENCE [LARGE SCALE GENOMIC DNA]</scope>
    <source>
        <strain evidence="2">DSM 10523 / SB164P1</strain>
    </source>
</reference>
<dbReference type="KEGG" id="dsf:UWK_00922"/>
<dbReference type="SUPFAM" id="SSF56935">
    <property type="entry name" value="Porins"/>
    <property type="match status" value="1"/>
</dbReference>
<keyword evidence="2" id="KW-1185">Reference proteome</keyword>
<dbReference type="AlphaFoldDB" id="M1PM43"/>